<dbReference type="Proteomes" id="UP000035681">
    <property type="component" value="Unplaced"/>
</dbReference>
<dbReference type="GO" id="GO:0007165">
    <property type="term" value="P:signal transduction"/>
    <property type="evidence" value="ECO:0007669"/>
    <property type="project" value="TreeGrafter"/>
</dbReference>
<dbReference type="SUPFAM" id="SSF51445">
    <property type="entry name" value="(Trans)glycosidases"/>
    <property type="match status" value="1"/>
</dbReference>
<organism evidence="3">
    <name type="scientific">Strongyloides stercoralis</name>
    <name type="common">Threadworm</name>
    <dbReference type="NCBI Taxonomy" id="6248"/>
    <lineage>
        <taxon>Eukaryota</taxon>
        <taxon>Metazoa</taxon>
        <taxon>Ecdysozoa</taxon>
        <taxon>Nematoda</taxon>
        <taxon>Chromadorea</taxon>
        <taxon>Rhabditida</taxon>
        <taxon>Tylenchina</taxon>
        <taxon>Panagrolaimomorpha</taxon>
        <taxon>Strongyloidoidea</taxon>
        <taxon>Strongyloididae</taxon>
        <taxon>Strongyloides</taxon>
    </lineage>
</organism>
<dbReference type="WBParaSite" id="SSTP_0000197600.1">
    <property type="protein sequence ID" value="SSTP_0000197600.1"/>
    <property type="gene ID" value="SSTP_0000197600"/>
</dbReference>
<protein>
    <submittedName>
        <fullName evidence="4">Lysozyme</fullName>
    </submittedName>
</protein>
<sequence>MFLKFLTVFFILSTIIVNTNAQYGYATDVLGLFSVSQFSCIKSSGYSAIFTQIYSASNGGLVDSNGCQNVINAYQVGLGTEVYINPAPQSSKQSYVQFDEAYQQLKNANINVRTIWVKVTNPILWYQNPSNNINFIQQMITRARSYGVTLGIYTNWYDWYQITASSNTFQQYNLPLWYWNSYGFGSSAEGPANFNDFRAFGSWSSPVAKEYAFNENCCSAIISKIAYSTSSSFSKLLTKHINKPIAGSAIL</sequence>
<dbReference type="WBParaSite" id="TCONS_00008989.p1">
    <property type="protein sequence ID" value="TCONS_00008989.p1"/>
    <property type="gene ID" value="XLOC_006847"/>
</dbReference>
<dbReference type="Gene3D" id="3.20.20.80">
    <property type="entry name" value="Glycosidases"/>
    <property type="match status" value="1"/>
</dbReference>
<dbReference type="GO" id="GO:0045087">
    <property type="term" value="P:innate immune response"/>
    <property type="evidence" value="ECO:0007669"/>
    <property type="project" value="TreeGrafter"/>
</dbReference>
<name>A0A0K0DXL1_STRER</name>
<evidence type="ECO:0000313" key="2">
    <source>
        <dbReference type="Proteomes" id="UP000035681"/>
    </source>
</evidence>
<evidence type="ECO:0000313" key="4">
    <source>
        <dbReference type="WBParaSite" id="TCONS_00008989.p1"/>
    </source>
</evidence>
<dbReference type="PANTHER" id="PTHR23208">
    <property type="entry name" value="LYSOZYME PROTEIN"/>
    <property type="match status" value="1"/>
</dbReference>
<keyword evidence="1" id="KW-0732">Signal</keyword>
<feature type="chain" id="PRO_5005327184" evidence="1">
    <location>
        <begin position="22"/>
        <end position="251"/>
    </location>
</feature>
<accession>A0A0K0DXL1</accession>
<dbReference type="AlphaFoldDB" id="A0A0K0DXL1"/>
<dbReference type="InterPro" id="IPR051595">
    <property type="entry name" value="GH25_Enzymes"/>
</dbReference>
<evidence type="ECO:0000313" key="3">
    <source>
        <dbReference type="WBParaSite" id="SSTP_0000197600.1"/>
    </source>
</evidence>
<dbReference type="InterPro" id="IPR017853">
    <property type="entry name" value="GH"/>
</dbReference>
<keyword evidence="2" id="KW-1185">Reference proteome</keyword>
<proteinExistence type="predicted"/>
<evidence type="ECO:0000256" key="1">
    <source>
        <dbReference type="SAM" id="SignalP"/>
    </source>
</evidence>
<reference evidence="3" key="1">
    <citation type="submission" date="2015-08" db="UniProtKB">
        <authorList>
            <consortium name="WormBaseParasite"/>
        </authorList>
    </citation>
    <scope>IDENTIFICATION</scope>
</reference>
<dbReference type="PANTHER" id="PTHR23208:SF36">
    <property type="entry name" value="LYSOZYME-RELATED"/>
    <property type="match status" value="1"/>
</dbReference>
<feature type="signal peptide" evidence="1">
    <location>
        <begin position="1"/>
        <end position="21"/>
    </location>
</feature>